<organism evidence="2 3">
    <name type="scientific">Roseimicrobium gellanilyticum</name>
    <dbReference type="NCBI Taxonomy" id="748857"/>
    <lineage>
        <taxon>Bacteria</taxon>
        <taxon>Pseudomonadati</taxon>
        <taxon>Verrucomicrobiota</taxon>
        <taxon>Verrucomicrobiia</taxon>
        <taxon>Verrucomicrobiales</taxon>
        <taxon>Verrucomicrobiaceae</taxon>
        <taxon>Roseimicrobium</taxon>
    </lineage>
</organism>
<dbReference type="SUPFAM" id="SSF51445">
    <property type="entry name" value="(Trans)glycosidases"/>
    <property type="match status" value="1"/>
</dbReference>
<accession>A0A366H7I2</accession>
<dbReference type="AlphaFoldDB" id="A0A366H7I2"/>
<comment type="caution">
    <text evidence="2">The sequence shown here is derived from an EMBL/GenBank/DDBJ whole genome shotgun (WGS) entry which is preliminary data.</text>
</comment>
<dbReference type="Pfam" id="PF00128">
    <property type="entry name" value="Alpha-amylase"/>
    <property type="match status" value="1"/>
</dbReference>
<dbReference type="PANTHER" id="PTHR10357">
    <property type="entry name" value="ALPHA-AMYLASE FAMILY MEMBER"/>
    <property type="match status" value="1"/>
</dbReference>
<sequence length="933" mass="105198">MKAALLATYRWQYHQGFTFRDALALVPYLHALGVSHVYASPIFRASPGSLHGYDVADHNEINPEIGTREEFDALVAELHRHGMGFIADFVPNHMGISDPNNEWWMNVLENGPASPYAGYFDVEWHPLKPALENKVLLPILGDQYGRVLERGELRLKYEHGAFKLECPGAVLPIATRTTRPLLQRAAENLGEAPDELHSIITALENLPTRDQTDPARIAERVREKRVIRERLVRLCEMEPEVHQAIQAAVEVWQDGSDPKNLDRLDALISEQPYRLSYWRVAAEEINYRRFFDVNSLAAIRVELPEVFDATHRLLLELFANGSLDGVRIDHIDGLARPAQYLETLRQKIAEATSGNTPGWVFVEKILGAGEKLRSGWQTDGTTGYEFATQAMHVLVDRASERRLTQCYEKFLGDHADYREMVCQSKRLIMQLTMASEVNVLGTMLSRLAEMHRWYRDFTVNALTTAIREVIASFPVYRSYIDPEHPVGDADATVISQAIALARRRNPALERSVFEFIRIVLLPPAENPHPLDEEVRRAFVVKFQQCTGPIMAKGVEDTAFYVYNRLVALNEVGGNPGIYGTPLESFHKQCAARQADWPGNLLATSTHDTKRSEDVRARILALSEMPVEWSQAVRKWHTVNRKHKETLDGVLVPDANEEFFLYQTLLGSWPLQPMNDEERGVYLKRLQEYMTKSLHEAKVNSSWIDPNEAWDKAVEAFVERILTPGSKNRFLTLFEPLAASIAELGAVNSMTQTVLKLTTPGVPDFYQGTEMWDFSLVDPDNRRPVDYVARQHSLQSLASASPANLLANWKDGRIKLFLIKRLLQLRQTSPVLFFSGSYEPLVANGRHAERCLAFRRATPEAGMVVVVPRLTRPLGFPPVGDCWEDTAMDLPDSSASGWRDVFTGRVFARVGAAPLTDLFAELPFAVLVSGDTGA</sequence>
<gene>
    <name evidence="2" type="ORF">DES53_11379</name>
</gene>
<dbReference type="Proteomes" id="UP000253426">
    <property type="component" value="Unassembled WGS sequence"/>
</dbReference>
<dbReference type="InterPro" id="IPR012767">
    <property type="entry name" value="Trehalose_TreY"/>
</dbReference>
<dbReference type="InterPro" id="IPR006047">
    <property type="entry name" value="GH13_cat_dom"/>
</dbReference>
<protein>
    <submittedName>
        <fullName evidence="2">Maltooligosyl trehalose synthase</fullName>
    </submittedName>
</protein>
<dbReference type="GO" id="GO:0030980">
    <property type="term" value="P:alpha-glucan catabolic process"/>
    <property type="evidence" value="ECO:0007669"/>
    <property type="project" value="TreeGrafter"/>
</dbReference>
<dbReference type="OrthoDB" id="9805159at2"/>
<dbReference type="Gene3D" id="3.20.20.80">
    <property type="entry name" value="Glycosidases"/>
    <property type="match status" value="4"/>
</dbReference>
<name>A0A366H7I2_9BACT</name>
<evidence type="ECO:0000259" key="1">
    <source>
        <dbReference type="SMART" id="SM00642"/>
    </source>
</evidence>
<evidence type="ECO:0000313" key="2">
    <source>
        <dbReference type="EMBL" id="RBP37697.1"/>
    </source>
</evidence>
<dbReference type="InterPro" id="IPR017853">
    <property type="entry name" value="GH"/>
</dbReference>
<dbReference type="GO" id="GO:0005992">
    <property type="term" value="P:trehalose biosynthetic process"/>
    <property type="evidence" value="ECO:0007669"/>
    <property type="project" value="TreeGrafter"/>
</dbReference>
<dbReference type="SMART" id="SM00642">
    <property type="entry name" value="Aamy"/>
    <property type="match status" value="1"/>
</dbReference>
<keyword evidence="3" id="KW-1185">Reference proteome</keyword>
<proteinExistence type="predicted"/>
<reference evidence="2 3" key="1">
    <citation type="submission" date="2018-06" db="EMBL/GenBank/DDBJ databases">
        <title>Genomic Encyclopedia of Type Strains, Phase IV (KMG-IV): sequencing the most valuable type-strain genomes for metagenomic binning, comparative biology and taxonomic classification.</title>
        <authorList>
            <person name="Goeker M."/>
        </authorList>
    </citation>
    <scope>NUCLEOTIDE SEQUENCE [LARGE SCALE GENOMIC DNA]</scope>
    <source>
        <strain evidence="2 3">DSM 25532</strain>
    </source>
</reference>
<dbReference type="GO" id="GO:0047470">
    <property type="term" value="F:(1,4)-alpha-D-glucan 1-alpha-D-glucosylmutase activity"/>
    <property type="evidence" value="ECO:0007669"/>
    <property type="project" value="TreeGrafter"/>
</dbReference>
<dbReference type="EMBL" id="QNRR01000013">
    <property type="protein sequence ID" value="RBP37697.1"/>
    <property type="molecule type" value="Genomic_DNA"/>
</dbReference>
<feature type="domain" description="Glycosyl hydrolase family 13 catalytic" evidence="1">
    <location>
        <begin position="3"/>
        <end position="504"/>
    </location>
</feature>
<dbReference type="RefSeq" id="WP_113961396.1">
    <property type="nucleotide sequence ID" value="NZ_QNRR01000013.1"/>
</dbReference>
<dbReference type="CDD" id="cd11336">
    <property type="entry name" value="AmyAc_MTSase"/>
    <property type="match status" value="1"/>
</dbReference>
<dbReference type="PANTHER" id="PTHR10357:SF216">
    <property type="entry name" value="MALTOOLIGOSYL TREHALOSE SYNTHASE-RELATED"/>
    <property type="match status" value="1"/>
</dbReference>
<dbReference type="NCBIfam" id="TIGR02401">
    <property type="entry name" value="trehalose_TreY"/>
    <property type="match status" value="1"/>
</dbReference>
<evidence type="ECO:0000313" key="3">
    <source>
        <dbReference type="Proteomes" id="UP000253426"/>
    </source>
</evidence>